<dbReference type="VEuPathDB" id="TriTrypDB:TcIL3000_0_53400"/>
<sequence>MGAFPSHDAPELIYTTLVTRPSTDTEVEVCLVPLLPRFFNDGHKKAKKRLNELLSYKDIHSRSAMRTVPQATVFPPASAAAMKGPEQPGTYALVDYLISSTEGFFFVNTRDAVVDRAAAPQAEQSHQAKAETSLPLAKQFVNISSFDDLLLSTGTPHASYHSPPQHTVFSSMRPVPFAIGIMEPESMLGNSTATGGAMHSPAGKHYQPLHNNSNSNNVVLIKGRRVQLLGFIACCMDRPVRHMNVSSTVRHFPASSGIYSAAADGKKPTTIPVTLDVIFDEPETNGYLIESAVLLASFAFRKQFLNSCALHFPPGDPNIEAAFDRHMNSLQLRLSLRHDNYRILRMFHSRYPLLGMVKDLCMHESSSAAVFSIYENDMGEYGLDVTFGCKFLARWMRYVEKMMYADIVCGNHIRCNTKNILQERDRLLQERRDSCAFLEEEEDDERLYGGSVYAVAMARWIAAEKRSLKSQQTQMTEASGTFIYPAAGAAQSAAGQYWPQMPVMMGQPSPWPAGVVPFSAAPSAGPMIAQHQQQLVIQAPGAQTQLYYAAPQHAMAGGTAFITSGVIPVVQQGAATAPLGMAAAPTASNQQIVYVMQGGQVPQGVPTSAATPAVPSIATGVAGPAFYYPQQGAYALRYPSYVLQQQQQGVPQQQQQRQRPMGSMAVTQPAPQAQ</sequence>
<evidence type="ECO:0000313" key="2">
    <source>
        <dbReference type="EMBL" id="CCD14752.1"/>
    </source>
</evidence>
<dbReference type="AlphaFoldDB" id="F9WBW5"/>
<name>F9WBW5_TRYCI</name>
<feature type="compositionally biased region" description="Low complexity" evidence="1">
    <location>
        <begin position="646"/>
        <end position="658"/>
    </location>
</feature>
<feature type="compositionally biased region" description="Polar residues" evidence="1">
    <location>
        <begin position="665"/>
        <end position="674"/>
    </location>
</feature>
<dbReference type="EMBL" id="CAEQ01001635">
    <property type="protein sequence ID" value="CCD14752.1"/>
    <property type="molecule type" value="Genomic_DNA"/>
</dbReference>
<proteinExistence type="predicted"/>
<dbReference type="OMA" id="FFNDGHK"/>
<gene>
    <name evidence="2" type="ORF">TCIL3000_0_53400</name>
</gene>
<comment type="caution">
    <text evidence="2">The sequence shown here is derived from an EMBL/GenBank/DDBJ whole genome shotgun (WGS) entry which is preliminary data.</text>
</comment>
<reference evidence="3" key="1">
    <citation type="submission" date="2011-07" db="EMBL/GenBank/DDBJ databases">
        <title>Divergent evolution of antigenic variation in African trypanosomes.</title>
        <authorList>
            <person name="Jackson A.P."/>
            <person name="Berry A."/>
            <person name="Allison H.C."/>
            <person name="Burton P."/>
            <person name="Anderson J."/>
            <person name="Aslett M."/>
            <person name="Brown R."/>
            <person name="Corton N."/>
            <person name="Harris D."/>
            <person name="Hauser H."/>
            <person name="Gamble J."/>
            <person name="Gilderthorp R."/>
            <person name="McQuillan J."/>
            <person name="Quail M.A."/>
            <person name="Sanders M."/>
            <person name="Van Tonder A."/>
            <person name="Ginger M.L."/>
            <person name="Donelson J.E."/>
            <person name="Field M.C."/>
            <person name="Barry J.D."/>
            <person name="Berriman M."/>
            <person name="Hertz-Fowler C."/>
        </authorList>
    </citation>
    <scope>NUCLEOTIDE SEQUENCE [LARGE SCALE GENOMIC DNA]</scope>
    <source>
        <strain evidence="3">IL3000</strain>
    </source>
</reference>
<dbReference type="Proteomes" id="UP000000702">
    <property type="component" value="Unassembled WGS sequence"/>
</dbReference>
<accession>F9WBW5</accession>
<keyword evidence="3" id="KW-1185">Reference proteome</keyword>
<reference evidence="2 3" key="2">
    <citation type="journal article" date="2012" name="Proc. Natl. Acad. Sci. U.S.A.">
        <title>Antigenic diversity is generated by distinct evolutionary mechanisms in African trypanosome species.</title>
        <authorList>
            <person name="Jackson A.P."/>
            <person name="Berry A."/>
            <person name="Aslett M."/>
            <person name="Allison H.C."/>
            <person name="Burton P."/>
            <person name="Vavrova-Anderson J."/>
            <person name="Brown R."/>
            <person name="Browne H."/>
            <person name="Corton N."/>
            <person name="Hauser H."/>
            <person name="Gamble J."/>
            <person name="Gilderthorp R."/>
            <person name="Marcello L."/>
            <person name="McQuillan J."/>
            <person name="Otto T.D."/>
            <person name="Quail M.A."/>
            <person name="Sanders M.J."/>
            <person name="van Tonder A."/>
            <person name="Ginger M.L."/>
            <person name="Field M.C."/>
            <person name="Barry J.D."/>
            <person name="Hertz-Fowler C."/>
            <person name="Berriman M."/>
        </authorList>
    </citation>
    <scope>NUCLEOTIDE SEQUENCE [LARGE SCALE GENOMIC DNA]</scope>
    <source>
        <strain evidence="2 3">IL3000</strain>
    </source>
</reference>
<organism evidence="2 3">
    <name type="scientific">Trypanosoma congolense (strain IL3000)</name>
    <dbReference type="NCBI Taxonomy" id="1068625"/>
    <lineage>
        <taxon>Eukaryota</taxon>
        <taxon>Discoba</taxon>
        <taxon>Euglenozoa</taxon>
        <taxon>Kinetoplastea</taxon>
        <taxon>Metakinetoplastina</taxon>
        <taxon>Trypanosomatida</taxon>
        <taxon>Trypanosomatidae</taxon>
        <taxon>Trypanosoma</taxon>
        <taxon>Nannomonas</taxon>
    </lineage>
</organism>
<evidence type="ECO:0000313" key="3">
    <source>
        <dbReference type="Proteomes" id="UP000000702"/>
    </source>
</evidence>
<feature type="region of interest" description="Disordered" evidence="1">
    <location>
        <begin position="646"/>
        <end position="674"/>
    </location>
</feature>
<protein>
    <submittedName>
        <fullName evidence="2">WGS project CAEQ00000000 data, annotated contig 2154</fullName>
    </submittedName>
</protein>
<evidence type="ECO:0000256" key="1">
    <source>
        <dbReference type="SAM" id="MobiDB-lite"/>
    </source>
</evidence>